<sequence>MNGLIPISEAARLSGYSAERIRQFCVAGTLPASKIGNSWQVEVEALFEMIASPDPGLLPIAQAAKLSGYSSERVRQLCAVGKIPGQKIGTQWMVRQKDVDKFFAQKKSITDLPARQSFGVGGIRDFIRARSFPSPRRGSGQEIGDLKLLGQDSYFQWLGFAARMGKNFIRDLETAKVEPRKLVRLIGKYPRQALLVSLSVFVVVPAALSLTNLDTRLLAARDSLNATLFGDDDVQVVASSGFPGLPAGALAKAGRVLGATKDSKSLQMGSKNNDNDNYNDNKISTQELTDLIANSESLKTLLKGSKGDNGSKGE</sequence>
<reference evidence="3 4" key="1">
    <citation type="journal article" date="2016" name="Nat. Commun.">
        <title>Thousands of microbial genomes shed light on interconnected biogeochemical processes in an aquifer system.</title>
        <authorList>
            <person name="Anantharaman K."/>
            <person name="Brown C.T."/>
            <person name="Hug L.A."/>
            <person name="Sharon I."/>
            <person name="Castelle C.J."/>
            <person name="Probst A.J."/>
            <person name="Thomas B.C."/>
            <person name="Singh A."/>
            <person name="Wilkins M.J."/>
            <person name="Karaoz U."/>
            <person name="Brodie E.L."/>
            <person name="Williams K.H."/>
            <person name="Hubbard S.S."/>
            <person name="Banfield J.F."/>
        </authorList>
    </citation>
    <scope>NUCLEOTIDE SEQUENCE [LARGE SCALE GENOMIC DNA]</scope>
</reference>
<feature type="region of interest" description="Disordered" evidence="1">
    <location>
        <begin position="262"/>
        <end position="281"/>
    </location>
</feature>
<evidence type="ECO:0000256" key="1">
    <source>
        <dbReference type="SAM" id="MobiDB-lite"/>
    </source>
</evidence>
<comment type="caution">
    <text evidence="3">The sequence shown here is derived from an EMBL/GenBank/DDBJ whole genome shotgun (WGS) entry which is preliminary data.</text>
</comment>
<dbReference type="EMBL" id="MFEL01000003">
    <property type="protein sequence ID" value="OGE81867.1"/>
    <property type="molecule type" value="Genomic_DNA"/>
</dbReference>
<organism evidence="3 4">
    <name type="scientific">Candidatus Doudnabacteria bacterium RIFCSPHIGHO2_01_FULL_46_24</name>
    <dbReference type="NCBI Taxonomy" id="1817825"/>
    <lineage>
        <taxon>Bacteria</taxon>
        <taxon>Candidatus Doudnaibacteriota</taxon>
    </lineage>
</organism>
<evidence type="ECO:0000313" key="4">
    <source>
        <dbReference type="Proteomes" id="UP000178892"/>
    </source>
</evidence>
<feature type="non-terminal residue" evidence="3">
    <location>
        <position position="314"/>
    </location>
</feature>
<evidence type="ECO:0000259" key="2">
    <source>
        <dbReference type="Pfam" id="PF12728"/>
    </source>
</evidence>
<feature type="domain" description="Helix-turn-helix" evidence="2">
    <location>
        <begin position="60"/>
        <end position="106"/>
    </location>
</feature>
<dbReference type="STRING" id="1817825.A2720_03330"/>
<name>A0A1F5NW02_9BACT</name>
<protein>
    <recommendedName>
        <fullName evidence="2">Helix-turn-helix domain-containing protein</fullName>
    </recommendedName>
</protein>
<dbReference type="AlphaFoldDB" id="A0A1F5NW02"/>
<gene>
    <name evidence="3" type="ORF">A2720_03330</name>
</gene>
<dbReference type="InterPro" id="IPR041657">
    <property type="entry name" value="HTH_17"/>
</dbReference>
<dbReference type="Proteomes" id="UP000178892">
    <property type="component" value="Unassembled WGS sequence"/>
</dbReference>
<proteinExistence type="predicted"/>
<accession>A0A1F5NW02</accession>
<dbReference type="Pfam" id="PF12728">
    <property type="entry name" value="HTH_17"/>
    <property type="match status" value="1"/>
</dbReference>
<evidence type="ECO:0000313" key="3">
    <source>
        <dbReference type="EMBL" id="OGE81867.1"/>
    </source>
</evidence>